<dbReference type="GeneID" id="54291558"/>
<evidence type="ECO:0008006" key="13">
    <source>
        <dbReference type="Google" id="ProtNLM"/>
    </source>
</evidence>
<dbReference type="Proteomes" id="UP000799778">
    <property type="component" value="Unassembled WGS sequence"/>
</dbReference>
<reference evidence="11" key="1">
    <citation type="journal article" date="2020" name="Stud. Mycol.">
        <title>101 Dothideomycetes genomes: a test case for predicting lifestyles and emergence of pathogens.</title>
        <authorList>
            <person name="Haridas S."/>
            <person name="Albert R."/>
            <person name="Binder M."/>
            <person name="Bloem J."/>
            <person name="Labutti K."/>
            <person name="Salamov A."/>
            <person name="Andreopoulos B."/>
            <person name="Baker S."/>
            <person name="Barry K."/>
            <person name="Bills G."/>
            <person name="Bluhm B."/>
            <person name="Cannon C."/>
            <person name="Castanera R."/>
            <person name="Culley D."/>
            <person name="Daum C."/>
            <person name="Ezra D."/>
            <person name="Gonzalez J."/>
            <person name="Henrissat B."/>
            <person name="Kuo A."/>
            <person name="Liang C."/>
            <person name="Lipzen A."/>
            <person name="Lutzoni F."/>
            <person name="Magnuson J."/>
            <person name="Mondo S."/>
            <person name="Nolan M."/>
            <person name="Ohm R."/>
            <person name="Pangilinan J."/>
            <person name="Park H.-J."/>
            <person name="Ramirez L."/>
            <person name="Alfaro M."/>
            <person name="Sun H."/>
            <person name="Tritt A."/>
            <person name="Yoshinaga Y."/>
            <person name="Zwiers L.-H."/>
            <person name="Turgeon B."/>
            <person name="Goodwin S."/>
            <person name="Spatafora J."/>
            <person name="Crous P."/>
            <person name="Grigoriev I."/>
        </authorList>
    </citation>
    <scope>NUCLEOTIDE SEQUENCE</scope>
    <source>
        <strain evidence="11">CBS 175.79</strain>
    </source>
</reference>
<dbReference type="OrthoDB" id="5372507at2759"/>
<protein>
    <recommendedName>
        <fullName evidence="13">HAUS augmin-like complex subunit 1</fullName>
    </recommendedName>
</protein>
<evidence type="ECO:0000256" key="6">
    <source>
        <dbReference type="ARBA" id="ARBA00022776"/>
    </source>
</evidence>
<evidence type="ECO:0000256" key="8">
    <source>
        <dbReference type="ARBA" id="ARBA00023212"/>
    </source>
</evidence>
<dbReference type="PANTHER" id="PTHR31570:SF1">
    <property type="entry name" value="HAUS AUGMIN-LIKE COMPLEX SUBUNIT 1"/>
    <property type="match status" value="1"/>
</dbReference>
<keyword evidence="3" id="KW-0963">Cytoplasm</keyword>
<evidence type="ECO:0000256" key="9">
    <source>
        <dbReference type="ARBA" id="ARBA00023306"/>
    </source>
</evidence>
<proteinExistence type="inferred from homology"/>
<keyword evidence="5" id="KW-0493">Microtubule</keyword>
<dbReference type="AlphaFoldDB" id="A0A6A5XG16"/>
<keyword evidence="7 10" id="KW-0175">Coiled coil</keyword>
<evidence type="ECO:0000313" key="11">
    <source>
        <dbReference type="EMBL" id="KAF2011771.1"/>
    </source>
</evidence>
<dbReference type="GO" id="GO:0051301">
    <property type="term" value="P:cell division"/>
    <property type="evidence" value="ECO:0007669"/>
    <property type="project" value="UniProtKB-KW"/>
</dbReference>
<evidence type="ECO:0000256" key="1">
    <source>
        <dbReference type="ARBA" id="ARBA00004186"/>
    </source>
</evidence>
<keyword evidence="6" id="KW-0498">Mitosis</keyword>
<evidence type="ECO:0000256" key="4">
    <source>
        <dbReference type="ARBA" id="ARBA00022618"/>
    </source>
</evidence>
<accession>A0A6A5XG16</accession>
<evidence type="ECO:0000313" key="12">
    <source>
        <dbReference type="Proteomes" id="UP000799778"/>
    </source>
</evidence>
<dbReference type="RefSeq" id="XP_033380110.1">
    <property type="nucleotide sequence ID" value="XM_033534161.1"/>
</dbReference>
<keyword evidence="12" id="KW-1185">Reference proteome</keyword>
<dbReference type="GO" id="GO:0051225">
    <property type="term" value="P:spindle assembly"/>
    <property type="evidence" value="ECO:0007669"/>
    <property type="project" value="InterPro"/>
</dbReference>
<dbReference type="GO" id="GO:0005874">
    <property type="term" value="C:microtubule"/>
    <property type="evidence" value="ECO:0007669"/>
    <property type="project" value="UniProtKB-KW"/>
</dbReference>
<organism evidence="11 12">
    <name type="scientific">Aaosphaeria arxii CBS 175.79</name>
    <dbReference type="NCBI Taxonomy" id="1450172"/>
    <lineage>
        <taxon>Eukaryota</taxon>
        <taxon>Fungi</taxon>
        <taxon>Dikarya</taxon>
        <taxon>Ascomycota</taxon>
        <taxon>Pezizomycotina</taxon>
        <taxon>Dothideomycetes</taxon>
        <taxon>Pleosporomycetidae</taxon>
        <taxon>Pleosporales</taxon>
        <taxon>Pleosporales incertae sedis</taxon>
        <taxon>Aaosphaeria</taxon>
    </lineage>
</organism>
<dbReference type="EMBL" id="ML978074">
    <property type="protein sequence ID" value="KAF2011771.1"/>
    <property type="molecule type" value="Genomic_DNA"/>
</dbReference>
<dbReference type="GO" id="GO:0070652">
    <property type="term" value="C:HAUS complex"/>
    <property type="evidence" value="ECO:0007669"/>
    <property type="project" value="InterPro"/>
</dbReference>
<name>A0A6A5XG16_9PLEO</name>
<feature type="coiled-coil region" evidence="10">
    <location>
        <begin position="195"/>
        <end position="293"/>
    </location>
</feature>
<dbReference type="PANTHER" id="PTHR31570">
    <property type="entry name" value="HAUS AUGMIN-LIKE COMPLEX SUBUNIT 1"/>
    <property type="match status" value="1"/>
</dbReference>
<gene>
    <name evidence="11" type="ORF">BU24DRAFT_495892</name>
</gene>
<feature type="coiled-coil region" evidence="10">
    <location>
        <begin position="57"/>
        <end position="91"/>
    </location>
</feature>
<dbReference type="Pfam" id="PF25762">
    <property type="entry name" value="HAUS1"/>
    <property type="match status" value="1"/>
</dbReference>
<evidence type="ECO:0000256" key="7">
    <source>
        <dbReference type="ARBA" id="ARBA00023054"/>
    </source>
</evidence>
<evidence type="ECO:0000256" key="5">
    <source>
        <dbReference type="ARBA" id="ARBA00022701"/>
    </source>
</evidence>
<keyword evidence="4" id="KW-0132">Cell division</keyword>
<dbReference type="InterPro" id="IPR026243">
    <property type="entry name" value="HAUS1"/>
</dbReference>
<dbReference type="GO" id="GO:0005829">
    <property type="term" value="C:cytosol"/>
    <property type="evidence" value="ECO:0007669"/>
    <property type="project" value="TreeGrafter"/>
</dbReference>
<dbReference type="GO" id="GO:0005819">
    <property type="term" value="C:spindle"/>
    <property type="evidence" value="ECO:0007669"/>
    <property type="project" value="UniProtKB-SubCell"/>
</dbReference>
<evidence type="ECO:0000256" key="2">
    <source>
        <dbReference type="ARBA" id="ARBA00005479"/>
    </source>
</evidence>
<sequence>MDDLTPSDLFSPSKARAQRALTQDWAQIESWLSYKYAGRAIPTFERNEETLKVLRELSTANERADEDRTMIERLEREALKVLDESSTNEDENPMKKALIDNLTPAGADALTALTSTATTLDATGLDTLSMAHSIIHLTSSAQQISNNLAHIQTLQGYLQKQHSLLRDQLALLQTDPAFGAPPTLHRQTTEQVRQMKHVKAKIREYEDRFSSLQSLQNRSLKRIGDASSAEAMADTLEQQKALRELRTVVEDLEARLAVFAELPADKEAARRELGRLEVELDGLRRRRDALFESMVGN</sequence>
<comment type="subcellular location">
    <subcellularLocation>
        <location evidence="1">Cytoplasm</location>
        <location evidence="1">Cytoskeleton</location>
        <location evidence="1">Spindle</location>
    </subcellularLocation>
</comment>
<evidence type="ECO:0000256" key="3">
    <source>
        <dbReference type="ARBA" id="ARBA00022490"/>
    </source>
</evidence>
<keyword evidence="8" id="KW-0206">Cytoskeleton</keyword>
<evidence type="ECO:0000256" key="10">
    <source>
        <dbReference type="SAM" id="Coils"/>
    </source>
</evidence>
<keyword evidence="9" id="KW-0131">Cell cycle</keyword>
<comment type="similarity">
    <text evidence="2">Belongs to the HAUS1 family.</text>
</comment>